<dbReference type="SUPFAM" id="SSF56634">
    <property type="entry name" value="Heme-dependent catalase-like"/>
    <property type="match status" value="1"/>
</dbReference>
<dbReference type="GO" id="GO:0046872">
    <property type="term" value="F:metal ion binding"/>
    <property type="evidence" value="ECO:0007669"/>
    <property type="project" value="UniProtKB-KW"/>
</dbReference>
<accession>A0A5R8WP98</accession>
<keyword evidence="19" id="KW-1185">Reference proteome</keyword>
<dbReference type="Gene3D" id="2.40.180.10">
    <property type="entry name" value="Catalase core domain"/>
    <property type="match status" value="1"/>
</dbReference>
<feature type="compositionally biased region" description="Polar residues" evidence="16">
    <location>
        <begin position="50"/>
        <end position="68"/>
    </location>
</feature>
<dbReference type="Pfam" id="PF00199">
    <property type="entry name" value="Catalase"/>
    <property type="match status" value="1"/>
</dbReference>
<evidence type="ECO:0000256" key="12">
    <source>
        <dbReference type="ARBA" id="ARBA00049254"/>
    </source>
</evidence>
<feature type="active site" evidence="13">
    <location>
        <position position="100"/>
    </location>
</feature>
<dbReference type="Proteomes" id="UP000305517">
    <property type="component" value="Unassembled WGS sequence"/>
</dbReference>
<dbReference type="SMART" id="SM01060">
    <property type="entry name" value="Catalase"/>
    <property type="match status" value="1"/>
</dbReference>
<comment type="similarity">
    <text evidence="3 15">Belongs to the catalase family.</text>
</comment>
<dbReference type="PIRSF" id="PIRSF038928">
    <property type="entry name" value="Catalase_clade1-3"/>
    <property type="match status" value="1"/>
</dbReference>
<name>A0A5R8WP98_9BACT</name>
<dbReference type="GO" id="GO:0005737">
    <property type="term" value="C:cytoplasm"/>
    <property type="evidence" value="ECO:0007669"/>
    <property type="project" value="TreeGrafter"/>
</dbReference>
<dbReference type="InterPro" id="IPR010582">
    <property type="entry name" value="Catalase_immune_responsive"/>
</dbReference>
<dbReference type="InterPro" id="IPR018028">
    <property type="entry name" value="Catalase"/>
</dbReference>
<evidence type="ECO:0000256" key="2">
    <source>
        <dbReference type="ARBA" id="ARBA00002974"/>
    </source>
</evidence>
<dbReference type="Pfam" id="PF06628">
    <property type="entry name" value="Catalase-rel"/>
    <property type="match status" value="1"/>
</dbReference>
<evidence type="ECO:0000256" key="9">
    <source>
        <dbReference type="ARBA" id="ARBA00023002"/>
    </source>
</evidence>
<feature type="domain" description="Catalase core" evidence="17">
    <location>
        <begin position="53"/>
        <end position="446"/>
    </location>
</feature>
<evidence type="ECO:0000256" key="15">
    <source>
        <dbReference type="RuleBase" id="RU000498"/>
    </source>
</evidence>
<feature type="compositionally biased region" description="Polar residues" evidence="16">
    <location>
        <begin position="1"/>
        <end position="10"/>
    </location>
</feature>
<gene>
    <name evidence="18" type="ORF">FDY95_14145</name>
</gene>
<evidence type="ECO:0000256" key="10">
    <source>
        <dbReference type="ARBA" id="ARBA00023004"/>
    </source>
</evidence>
<comment type="cofactor">
    <cofactor evidence="1 14">
        <name>heme</name>
        <dbReference type="ChEBI" id="CHEBI:30413"/>
    </cofactor>
</comment>
<keyword evidence="8 14" id="KW-0479">Metal-binding</keyword>
<comment type="catalytic activity">
    <reaction evidence="12 15">
        <text>2 H2O2 = O2 + 2 H2O</text>
        <dbReference type="Rhea" id="RHEA:20309"/>
        <dbReference type="ChEBI" id="CHEBI:15377"/>
        <dbReference type="ChEBI" id="CHEBI:15379"/>
        <dbReference type="ChEBI" id="CHEBI:16240"/>
        <dbReference type="EC" id="1.11.1.6"/>
    </reaction>
</comment>
<dbReference type="InterPro" id="IPR011614">
    <property type="entry name" value="Catalase_core"/>
</dbReference>
<dbReference type="FunFam" id="2.40.180.10:FF:000002">
    <property type="entry name" value="Catalase"/>
    <property type="match status" value="1"/>
</dbReference>
<evidence type="ECO:0000256" key="16">
    <source>
        <dbReference type="SAM" id="MobiDB-lite"/>
    </source>
</evidence>
<sequence length="567" mass="63631">MTPEQPNSPQNGHNGHHNGNGHSPVDGTGTAVTGAGTSQDRRTAEGEGAQTLTTRQGHPVTNNQNLRTVGNRGPATLENYHFLEKMSHFDRERVPERVVHARGAGAHGVFEAYGKVGNEPIEKYTRAKLFNTAGKQTPVFVRFSTVIHGGHSPETLRDPRGFAVKFYTEDGNWDLVGNNLKVFFIRDAMKFPDMVHSLKPDPVTNRQDGGRIFDFMSNTPESVHMLTFLFSPWGIPANYRQMQGSGVNTYKWVNKEGVAHLVKYHWEPLQGVKNLTQPEAEAIQAKNFNHATQDLYDHIERGEFPQWELRVQLMSDDEHPELDFDPLDDTKLWPEDQFPHLPVGMMTLNKNPENYYAEVEQVAFGTGVLVDGLDFSDDKMLQGRTFSYSDTQRYRVGTNYLQLPINAPKKHVATNQRDGQMAYHVDTAPGQNQHVNYEPSSMNGLKEAAKPGEDHTPSYNAKLLRQPIDRQNNFKQAGERWRLHSDVEKDDLINNLVDAISSAVPEVQQRMVELFTQCDAEYGRRLAEGLKAFKGSNGQQFQGNGHHKAGAEAVAQAEAVAHEAKPY</sequence>
<evidence type="ECO:0000313" key="18">
    <source>
        <dbReference type="EMBL" id="TLM91700.1"/>
    </source>
</evidence>
<dbReference type="OrthoDB" id="9760293at2"/>
<dbReference type="InterPro" id="IPR024708">
    <property type="entry name" value="Catalase_AS"/>
</dbReference>
<organism evidence="18 19">
    <name type="scientific">Hymenobacter jeollabukensis</name>
    <dbReference type="NCBI Taxonomy" id="2025313"/>
    <lineage>
        <taxon>Bacteria</taxon>
        <taxon>Pseudomonadati</taxon>
        <taxon>Bacteroidota</taxon>
        <taxon>Cytophagia</taxon>
        <taxon>Cytophagales</taxon>
        <taxon>Hymenobacteraceae</taxon>
        <taxon>Hymenobacter</taxon>
    </lineage>
</organism>
<evidence type="ECO:0000256" key="6">
    <source>
        <dbReference type="ARBA" id="ARBA00022559"/>
    </source>
</evidence>
<comment type="function">
    <text evidence="2">Decomposes hydrogen peroxide into water and oxygen; serves to protect cells from the toxic effects of hydrogen peroxide.</text>
</comment>
<dbReference type="CDD" id="cd08154">
    <property type="entry name" value="catalase_clade_1"/>
    <property type="match status" value="1"/>
</dbReference>
<feature type="binding site" description="axial binding residue" evidence="14">
    <location>
        <position position="388"/>
    </location>
    <ligand>
        <name>heme</name>
        <dbReference type="ChEBI" id="CHEBI:30413"/>
    </ligand>
    <ligandPart>
        <name>Fe</name>
        <dbReference type="ChEBI" id="CHEBI:18248"/>
    </ligandPart>
</feature>
<dbReference type="GO" id="GO:0004096">
    <property type="term" value="F:catalase activity"/>
    <property type="evidence" value="ECO:0007669"/>
    <property type="project" value="UniProtKB-EC"/>
</dbReference>
<comment type="caution">
    <text evidence="18">The sequence shown here is derived from an EMBL/GenBank/DDBJ whole genome shotgun (WGS) entry which is preliminary data.</text>
</comment>
<dbReference type="EMBL" id="VAJM01000006">
    <property type="protein sequence ID" value="TLM91700.1"/>
    <property type="molecule type" value="Genomic_DNA"/>
</dbReference>
<dbReference type="GO" id="GO:0020037">
    <property type="term" value="F:heme binding"/>
    <property type="evidence" value="ECO:0007669"/>
    <property type="project" value="InterPro"/>
</dbReference>
<dbReference type="InterPro" id="IPR002226">
    <property type="entry name" value="Catalase_haem_BS"/>
</dbReference>
<evidence type="ECO:0000256" key="1">
    <source>
        <dbReference type="ARBA" id="ARBA00001971"/>
    </source>
</evidence>
<dbReference type="EC" id="1.11.1.6" evidence="4 15"/>
<evidence type="ECO:0000256" key="7">
    <source>
        <dbReference type="ARBA" id="ARBA00022617"/>
    </source>
</evidence>
<feature type="active site" evidence="13">
    <location>
        <position position="178"/>
    </location>
</feature>
<dbReference type="PROSITE" id="PS51402">
    <property type="entry name" value="CATALASE_3"/>
    <property type="match status" value="1"/>
</dbReference>
<evidence type="ECO:0000256" key="5">
    <source>
        <dbReference type="ARBA" id="ARBA00014132"/>
    </source>
</evidence>
<evidence type="ECO:0000256" key="11">
    <source>
        <dbReference type="ARBA" id="ARBA00023324"/>
    </source>
</evidence>
<dbReference type="InterPro" id="IPR024711">
    <property type="entry name" value="Catalase_clade1/3"/>
</dbReference>
<dbReference type="GO" id="GO:0042542">
    <property type="term" value="P:response to hydrogen peroxide"/>
    <property type="evidence" value="ECO:0007669"/>
    <property type="project" value="TreeGrafter"/>
</dbReference>
<evidence type="ECO:0000256" key="13">
    <source>
        <dbReference type="PIRSR" id="PIRSR038928-1"/>
    </source>
</evidence>
<evidence type="ECO:0000256" key="4">
    <source>
        <dbReference type="ARBA" id="ARBA00012314"/>
    </source>
</evidence>
<dbReference type="GO" id="GO:0042744">
    <property type="term" value="P:hydrogen peroxide catabolic process"/>
    <property type="evidence" value="ECO:0007669"/>
    <property type="project" value="UniProtKB-KW"/>
</dbReference>
<dbReference type="AlphaFoldDB" id="A0A5R8WP98"/>
<keyword evidence="7 14" id="KW-0349">Heme</keyword>
<dbReference type="PANTHER" id="PTHR11465:SF23">
    <property type="entry name" value="CATALASE-2"/>
    <property type="match status" value="1"/>
</dbReference>
<reference evidence="18 19" key="1">
    <citation type="submission" date="2019-05" db="EMBL/GenBank/DDBJ databases">
        <title>Hymenobacter edaphi sp. nov., isolated from abandoned arsenic-contaminated farmland soil.</title>
        <authorList>
            <person name="Nie L."/>
        </authorList>
    </citation>
    <scope>NUCLEOTIDE SEQUENCE [LARGE SCALE GENOMIC DNA]</scope>
    <source>
        <strain evidence="18 19">1-3-3-8</strain>
    </source>
</reference>
<evidence type="ECO:0000256" key="3">
    <source>
        <dbReference type="ARBA" id="ARBA00005329"/>
    </source>
</evidence>
<dbReference type="PROSITE" id="PS00438">
    <property type="entry name" value="CATALASE_2"/>
    <property type="match status" value="1"/>
</dbReference>
<keyword evidence="9 15" id="KW-0560">Oxidoreductase</keyword>
<keyword evidence="11 15" id="KW-0376">Hydrogen peroxide</keyword>
<feature type="region of interest" description="Disordered" evidence="16">
    <location>
        <begin position="1"/>
        <end position="73"/>
    </location>
</feature>
<protein>
    <recommendedName>
        <fullName evidence="5 15">Catalase</fullName>
        <ecNumber evidence="4 15">1.11.1.6</ecNumber>
    </recommendedName>
</protein>
<feature type="compositionally biased region" description="Low complexity" evidence="16">
    <location>
        <begin position="27"/>
        <end position="37"/>
    </location>
</feature>
<dbReference type="PROSITE" id="PS00437">
    <property type="entry name" value="CATALASE_1"/>
    <property type="match status" value="1"/>
</dbReference>
<keyword evidence="6 15" id="KW-0575">Peroxidase</keyword>
<proteinExistence type="inferred from homology"/>
<dbReference type="RefSeq" id="WP_138078574.1">
    <property type="nucleotide sequence ID" value="NZ_VAJM01000006.1"/>
</dbReference>
<evidence type="ECO:0000256" key="14">
    <source>
        <dbReference type="PIRSR" id="PIRSR038928-2"/>
    </source>
</evidence>
<evidence type="ECO:0000313" key="19">
    <source>
        <dbReference type="Proteomes" id="UP000305517"/>
    </source>
</evidence>
<dbReference type="InterPro" id="IPR020835">
    <property type="entry name" value="Catalase_sf"/>
</dbReference>
<dbReference type="PRINTS" id="PR00067">
    <property type="entry name" value="CATALASE"/>
</dbReference>
<dbReference type="PANTHER" id="PTHR11465">
    <property type="entry name" value="CATALASE"/>
    <property type="match status" value="1"/>
</dbReference>
<keyword evidence="10 14" id="KW-0408">Iron</keyword>
<evidence type="ECO:0000256" key="8">
    <source>
        <dbReference type="ARBA" id="ARBA00022723"/>
    </source>
</evidence>
<evidence type="ECO:0000259" key="17">
    <source>
        <dbReference type="SMART" id="SM01060"/>
    </source>
</evidence>